<feature type="region of interest" description="Disordered" evidence="6">
    <location>
        <begin position="56"/>
        <end position="153"/>
    </location>
</feature>
<reference evidence="8 9" key="1">
    <citation type="submission" date="2014-04" db="EMBL/GenBank/DDBJ databases">
        <authorList>
            <consortium name="DOE Joint Genome Institute"/>
            <person name="Kuo A."/>
            <person name="Kohler A."/>
            <person name="Jargeat P."/>
            <person name="Nagy L.G."/>
            <person name="Floudas D."/>
            <person name="Copeland A."/>
            <person name="Barry K.W."/>
            <person name="Cichocki N."/>
            <person name="Veneault-Fourrey C."/>
            <person name="LaButti K."/>
            <person name="Lindquist E.A."/>
            <person name="Lipzen A."/>
            <person name="Lundell T."/>
            <person name="Morin E."/>
            <person name="Murat C."/>
            <person name="Sun H."/>
            <person name="Tunlid A."/>
            <person name="Henrissat B."/>
            <person name="Grigoriev I.V."/>
            <person name="Hibbett D.S."/>
            <person name="Martin F."/>
            <person name="Nordberg H.P."/>
            <person name="Cantor M.N."/>
            <person name="Hua S.X."/>
        </authorList>
    </citation>
    <scope>NUCLEOTIDE SEQUENCE [LARGE SCALE GENOMIC DNA]</scope>
    <source>
        <strain evidence="8 9">Ve08.2h10</strain>
    </source>
</reference>
<evidence type="ECO:0000256" key="2">
    <source>
        <dbReference type="ARBA" id="ARBA00005885"/>
    </source>
</evidence>
<gene>
    <name evidence="8" type="ORF">PAXRUDRAFT_135729</name>
</gene>
<feature type="coiled-coil region" evidence="5">
    <location>
        <begin position="416"/>
        <end position="453"/>
    </location>
</feature>
<feature type="domain" description="TPX2 C-terminal" evidence="7">
    <location>
        <begin position="406"/>
        <end position="473"/>
    </location>
</feature>
<dbReference type="Pfam" id="PF06886">
    <property type="entry name" value="TPX2"/>
    <property type="match status" value="1"/>
</dbReference>
<comment type="similarity">
    <text evidence="2">Belongs to the TPX2 family.</text>
</comment>
<sequence>MSQEMITEITLDHLPDLSDASLSFQIPADNSSADLLLADVTDGFNLLRRGTDDDASFATLLPTPRRGPPLTLGELTPKPESASRPQTRSRTPKPSSSESSDIPHPLTLGHPSSDKRGKTPPCARSKLRDIAFDNPLVSEERQEQLAPADVETLGRHPEITTHFNMDMAVPINEAVVSMHSPAPALRPKMKLKPRTKSKPTVTDGGISKIPAPTNARVSRKAKNLPSSRDVAPAVPHCTASQNYWPQSGDIDAQGQLVPPASMNDDINMPADNHSITPTTSRMAERLVSYSQKLISSIGMEGKNSRSVRARDPPGPSSAFDLPLFKEKPNATLSTAQLTKPVAFTFRVDSRLEARRTERLATSEQGMHRSYPSHVVPDFRALHESHQSTLACRKDNMVPSTSVESFFFYTEQRAKERERFDEMVKRKEEETQRAREEQRRLAALEEARAIKELRKKAIPKANEVPECPSDTITQPFILGLMKARLNAL</sequence>
<dbReference type="AlphaFoldDB" id="A0A0D0DU54"/>
<evidence type="ECO:0000256" key="1">
    <source>
        <dbReference type="ARBA" id="ARBA00004245"/>
    </source>
</evidence>
<evidence type="ECO:0000256" key="6">
    <source>
        <dbReference type="SAM" id="MobiDB-lite"/>
    </source>
</evidence>
<evidence type="ECO:0000256" key="5">
    <source>
        <dbReference type="SAM" id="Coils"/>
    </source>
</evidence>
<dbReference type="EMBL" id="KN824923">
    <property type="protein sequence ID" value="KIK97718.1"/>
    <property type="molecule type" value="Genomic_DNA"/>
</dbReference>
<evidence type="ECO:0000313" key="8">
    <source>
        <dbReference type="EMBL" id="KIK97718.1"/>
    </source>
</evidence>
<dbReference type="GO" id="GO:0005856">
    <property type="term" value="C:cytoskeleton"/>
    <property type="evidence" value="ECO:0007669"/>
    <property type="project" value="UniProtKB-SubCell"/>
</dbReference>
<keyword evidence="4" id="KW-0206">Cytoskeleton</keyword>
<organism evidence="8 9">
    <name type="scientific">Paxillus rubicundulus Ve08.2h10</name>
    <dbReference type="NCBI Taxonomy" id="930991"/>
    <lineage>
        <taxon>Eukaryota</taxon>
        <taxon>Fungi</taxon>
        <taxon>Dikarya</taxon>
        <taxon>Basidiomycota</taxon>
        <taxon>Agaricomycotina</taxon>
        <taxon>Agaricomycetes</taxon>
        <taxon>Agaricomycetidae</taxon>
        <taxon>Boletales</taxon>
        <taxon>Paxilineae</taxon>
        <taxon>Paxillaceae</taxon>
        <taxon>Paxillus</taxon>
    </lineage>
</organism>
<dbReference type="InParanoid" id="A0A0D0DU54"/>
<keyword evidence="9" id="KW-1185">Reference proteome</keyword>
<name>A0A0D0DU54_9AGAM</name>
<evidence type="ECO:0000313" key="9">
    <source>
        <dbReference type="Proteomes" id="UP000054538"/>
    </source>
</evidence>
<dbReference type="InterPro" id="IPR027329">
    <property type="entry name" value="TPX2_C"/>
</dbReference>
<feature type="region of interest" description="Disordered" evidence="6">
    <location>
        <begin position="191"/>
        <end position="248"/>
    </location>
</feature>
<evidence type="ECO:0000259" key="7">
    <source>
        <dbReference type="Pfam" id="PF06886"/>
    </source>
</evidence>
<keyword evidence="5" id="KW-0175">Coiled coil</keyword>
<dbReference type="HOGENOM" id="CLU_565116_0_0_1"/>
<dbReference type="OrthoDB" id="3242303at2759"/>
<proteinExistence type="inferred from homology"/>
<keyword evidence="3" id="KW-0963">Cytoplasm</keyword>
<evidence type="ECO:0000256" key="4">
    <source>
        <dbReference type="ARBA" id="ARBA00023212"/>
    </source>
</evidence>
<dbReference type="Proteomes" id="UP000054538">
    <property type="component" value="Unassembled WGS sequence"/>
</dbReference>
<protein>
    <submittedName>
        <fullName evidence="8">Unplaced genomic scaffold scaffold_101, whole genome shotgun sequence</fullName>
    </submittedName>
</protein>
<comment type="subcellular location">
    <subcellularLocation>
        <location evidence="1">Cytoplasm</location>
        <location evidence="1">Cytoskeleton</location>
    </subcellularLocation>
</comment>
<feature type="compositionally biased region" description="Low complexity" evidence="6">
    <location>
        <begin position="83"/>
        <end position="100"/>
    </location>
</feature>
<feature type="compositionally biased region" description="Low complexity" evidence="6">
    <location>
        <begin position="59"/>
        <end position="73"/>
    </location>
</feature>
<reference evidence="9" key="2">
    <citation type="submission" date="2015-01" db="EMBL/GenBank/DDBJ databases">
        <title>Evolutionary Origins and Diversification of the Mycorrhizal Mutualists.</title>
        <authorList>
            <consortium name="DOE Joint Genome Institute"/>
            <consortium name="Mycorrhizal Genomics Consortium"/>
            <person name="Kohler A."/>
            <person name="Kuo A."/>
            <person name="Nagy L.G."/>
            <person name="Floudas D."/>
            <person name="Copeland A."/>
            <person name="Barry K.W."/>
            <person name="Cichocki N."/>
            <person name="Veneault-Fourrey C."/>
            <person name="LaButti K."/>
            <person name="Lindquist E.A."/>
            <person name="Lipzen A."/>
            <person name="Lundell T."/>
            <person name="Morin E."/>
            <person name="Murat C."/>
            <person name="Riley R."/>
            <person name="Ohm R."/>
            <person name="Sun H."/>
            <person name="Tunlid A."/>
            <person name="Henrissat B."/>
            <person name="Grigoriev I.V."/>
            <person name="Hibbett D.S."/>
            <person name="Martin F."/>
        </authorList>
    </citation>
    <scope>NUCLEOTIDE SEQUENCE [LARGE SCALE GENOMIC DNA]</scope>
    <source>
        <strain evidence="9">Ve08.2h10</strain>
    </source>
</reference>
<evidence type="ECO:0000256" key="3">
    <source>
        <dbReference type="ARBA" id="ARBA00022490"/>
    </source>
</evidence>
<feature type="region of interest" description="Disordered" evidence="6">
    <location>
        <begin position="300"/>
        <end position="321"/>
    </location>
</feature>
<accession>A0A0D0DU54</accession>
<dbReference type="STRING" id="930991.A0A0D0DU54"/>